<reference evidence="2" key="1">
    <citation type="submission" date="2018-11" db="EMBL/GenBank/DDBJ databases">
        <title>Proposal to divide the Flavobacteriaceae and reorganize its genera based on Amino Acid Identity values calculated from whole genome sequences.</title>
        <authorList>
            <person name="Nicholson A.C."/>
            <person name="Gulvik C.A."/>
            <person name="Whitney A.M."/>
            <person name="Humrighouse B.W."/>
            <person name="Bell M."/>
            <person name="Holmes B."/>
            <person name="Steigerwalt A."/>
            <person name="Villarma A."/>
            <person name="Sheth M."/>
            <person name="Batra D."/>
            <person name="Pryor J."/>
            <person name="Bernardet J.-F."/>
            <person name="Hugo C."/>
            <person name="Kampfer P."/>
            <person name="Newman J."/>
            <person name="Mcquiston J."/>
        </authorList>
    </citation>
    <scope>NUCLEOTIDE SEQUENCE [LARGE SCALE GENOMIC DNA]</scope>
    <source>
        <strain evidence="2">DSM 22165</strain>
    </source>
</reference>
<name>A0A3N0XAJ6_9FLAO</name>
<sequence length="64" mass="7876">MNDFYERGSRMIPKLVKIEFQKSEKFMNCSTRMLYSVVHIPLKGNRCTLYVCKTWICWYWILEF</sequence>
<accession>A0A3N0XAJ6</accession>
<protein>
    <submittedName>
        <fullName evidence="1">Uncharacterized protein</fullName>
    </submittedName>
</protein>
<reference evidence="2" key="2">
    <citation type="submission" date="2018-11" db="EMBL/GenBank/DDBJ databases">
        <title>Proposal to divide the Flavobacteriaceae and reorganize its genera based on Amino Acid Identity values calculated from whole genome sequences.</title>
        <authorList>
            <person name="Nicholson A.C."/>
            <person name="Gulvik C.A."/>
            <person name="Whitney A.M."/>
            <person name="Humrighouse B.W."/>
            <person name="Bell M."/>
            <person name="Holmes B."/>
            <person name="Steigerwalt A."/>
            <person name="Villarma A."/>
            <person name="Sheth M."/>
            <person name="Batra D."/>
            <person name="Pryor J."/>
            <person name="Bernardet J.-F."/>
            <person name="Hugo C."/>
            <person name="Kampfer P."/>
            <person name="Newman J."/>
            <person name="Mcquiston J.R."/>
        </authorList>
    </citation>
    <scope>NUCLEOTIDE SEQUENCE [LARGE SCALE GENOMIC DNA]</scope>
    <source>
        <strain evidence="2">DSM 22165</strain>
    </source>
</reference>
<gene>
    <name evidence="1" type="ORF">EGH73_03125</name>
</gene>
<organism evidence="1 2">
    <name type="scientific">Epilithonimonas hominis</name>
    <dbReference type="NCBI Taxonomy" id="420404"/>
    <lineage>
        <taxon>Bacteria</taxon>
        <taxon>Pseudomonadati</taxon>
        <taxon>Bacteroidota</taxon>
        <taxon>Flavobacteriia</taxon>
        <taxon>Flavobacteriales</taxon>
        <taxon>Weeksellaceae</taxon>
        <taxon>Chryseobacterium group</taxon>
        <taxon>Epilithonimonas</taxon>
    </lineage>
</organism>
<proteinExistence type="predicted"/>
<evidence type="ECO:0000313" key="1">
    <source>
        <dbReference type="EMBL" id="ROI14404.1"/>
    </source>
</evidence>
<evidence type="ECO:0000313" key="2">
    <source>
        <dbReference type="Proteomes" id="UP000267623"/>
    </source>
</evidence>
<dbReference type="AlphaFoldDB" id="A0A3N0XAJ6"/>
<dbReference type="Proteomes" id="UP000267623">
    <property type="component" value="Unassembled WGS sequence"/>
</dbReference>
<dbReference type="EMBL" id="RJTU01000021">
    <property type="protein sequence ID" value="ROI14404.1"/>
    <property type="molecule type" value="Genomic_DNA"/>
</dbReference>
<comment type="caution">
    <text evidence="1">The sequence shown here is derived from an EMBL/GenBank/DDBJ whole genome shotgun (WGS) entry which is preliminary data.</text>
</comment>